<proteinExistence type="predicted"/>
<protein>
    <submittedName>
        <fullName evidence="2">Transposase</fullName>
    </submittedName>
</protein>
<dbReference type="PANTHER" id="PTHR33055">
    <property type="entry name" value="TRANSPOSASE FOR INSERTION SEQUENCE ELEMENT IS1111A"/>
    <property type="match status" value="1"/>
</dbReference>
<sequence>MNYNQNHKIAQITSNTLIIGIDIAKHHHVARAQDYRGMELGSTCFFDNTQEGFRAFINWIHQIKESYEMESVITGMEPTGHYWLNLAHILKEEQIKFVTVNPLHVKHSKELDDNSPTKNDVKDAIVIAQLVKDGRNAEPTIPQGVFTDLRVAKKLRIY</sequence>
<comment type="caution">
    <text evidence="2">The sequence shown here is derived from an EMBL/GenBank/DDBJ whole genome shotgun (WGS) entry which is preliminary data.</text>
</comment>
<keyword evidence="3" id="KW-1185">Reference proteome</keyword>
<evidence type="ECO:0000313" key="2">
    <source>
        <dbReference type="EMBL" id="TCN18428.1"/>
    </source>
</evidence>
<dbReference type="Pfam" id="PF01548">
    <property type="entry name" value="DEDD_Tnp_IS110"/>
    <property type="match status" value="1"/>
</dbReference>
<reference evidence="2 3" key="1">
    <citation type="journal article" date="2015" name="Stand. Genomic Sci.">
        <title>Genomic Encyclopedia of Bacterial and Archaeal Type Strains, Phase III: the genomes of soil and plant-associated and newly described type strains.</title>
        <authorList>
            <person name="Whitman W.B."/>
            <person name="Woyke T."/>
            <person name="Klenk H.P."/>
            <person name="Zhou Y."/>
            <person name="Lilburn T.G."/>
            <person name="Beck B.J."/>
            <person name="De Vos P."/>
            <person name="Vandamme P."/>
            <person name="Eisen J.A."/>
            <person name="Garrity G."/>
            <person name="Hugenholtz P."/>
            <person name="Kyrpides N.C."/>
        </authorList>
    </citation>
    <scope>NUCLEOTIDE SEQUENCE [LARGE SCALE GENOMIC DNA]</scope>
    <source>
        <strain evidence="2 3">CV53</strain>
    </source>
</reference>
<name>A0A4R2AWP0_9BACI</name>
<organism evidence="2 3">
    <name type="scientific">Mesobacillus foraminis</name>
    <dbReference type="NCBI Taxonomy" id="279826"/>
    <lineage>
        <taxon>Bacteria</taxon>
        <taxon>Bacillati</taxon>
        <taxon>Bacillota</taxon>
        <taxon>Bacilli</taxon>
        <taxon>Bacillales</taxon>
        <taxon>Bacillaceae</taxon>
        <taxon>Mesobacillus</taxon>
    </lineage>
</organism>
<dbReference type="GO" id="GO:0004803">
    <property type="term" value="F:transposase activity"/>
    <property type="evidence" value="ECO:0007669"/>
    <property type="project" value="InterPro"/>
</dbReference>
<dbReference type="RefSeq" id="WP_132011423.1">
    <property type="nucleotide sequence ID" value="NZ_JABUHM010000003.1"/>
</dbReference>
<dbReference type="GO" id="GO:0003677">
    <property type="term" value="F:DNA binding"/>
    <property type="evidence" value="ECO:0007669"/>
    <property type="project" value="InterPro"/>
</dbReference>
<evidence type="ECO:0000259" key="1">
    <source>
        <dbReference type="Pfam" id="PF01548"/>
    </source>
</evidence>
<evidence type="ECO:0000313" key="3">
    <source>
        <dbReference type="Proteomes" id="UP000295689"/>
    </source>
</evidence>
<dbReference type="AlphaFoldDB" id="A0A4R2AWP0"/>
<feature type="domain" description="Transposase IS110-like N-terminal" evidence="1">
    <location>
        <begin position="19"/>
        <end position="152"/>
    </location>
</feature>
<dbReference type="InterPro" id="IPR047650">
    <property type="entry name" value="Transpos_IS110"/>
</dbReference>
<dbReference type="Proteomes" id="UP000295689">
    <property type="component" value="Unassembled WGS sequence"/>
</dbReference>
<dbReference type="GO" id="GO:0006313">
    <property type="term" value="P:DNA transposition"/>
    <property type="evidence" value="ECO:0007669"/>
    <property type="project" value="InterPro"/>
</dbReference>
<dbReference type="EMBL" id="SLVV01000020">
    <property type="protein sequence ID" value="TCN18428.1"/>
    <property type="molecule type" value="Genomic_DNA"/>
</dbReference>
<gene>
    <name evidence="2" type="ORF">EV146_12026</name>
</gene>
<accession>A0A4R2AWP0</accession>
<dbReference type="InterPro" id="IPR002525">
    <property type="entry name" value="Transp_IS110-like_N"/>
</dbReference>